<dbReference type="eggNOG" id="COG0741">
    <property type="taxonomic scope" value="Bacteria"/>
</dbReference>
<dbReference type="HOGENOM" id="CLU_019016_1_1_6"/>
<organism evidence="6 7">
    <name type="scientific">Psychromonas ingrahamii (strain DSM 17664 / CCUG 51855 / 37)</name>
    <dbReference type="NCBI Taxonomy" id="357804"/>
    <lineage>
        <taxon>Bacteria</taxon>
        <taxon>Pseudomonadati</taxon>
        <taxon>Pseudomonadota</taxon>
        <taxon>Gammaproteobacteria</taxon>
        <taxon>Alteromonadales</taxon>
        <taxon>Psychromonadaceae</taxon>
        <taxon>Psychromonas</taxon>
    </lineage>
</organism>
<gene>
    <name evidence="6" type="ordered locus">Ping_0293</name>
</gene>
<dbReference type="KEGG" id="pin:Ping_0293"/>
<dbReference type="STRING" id="357804.Ping_0293"/>
<dbReference type="InterPro" id="IPR008939">
    <property type="entry name" value="Lytic_TGlycosylase_superhlx_U"/>
</dbReference>
<evidence type="ECO:0000256" key="1">
    <source>
        <dbReference type="ARBA" id="ARBA00007734"/>
    </source>
</evidence>
<dbReference type="GO" id="GO:0042597">
    <property type="term" value="C:periplasmic space"/>
    <property type="evidence" value="ECO:0007669"/>
    <property type="project" value="InterPro"/>
</dbReference>
<evidence type="ECO:0000313" key="7">
    <source>
        <dbReference type="Proteomes" id="UP000000639"/>
    </source>
</evidence>
<dbReference type="OrthoDB" id="92254at2"/>
<dbReference type="Gene3D" id="1.25.20.10">
    <property type="entry name" value="Bacterial muramidases"/>
    <property type="match status" value="1"/>
</dbReference>
<proteinExistence type="inferred from homology"/>
<evidence type="ECO:0000313" key="6">
    <source>
        <dbReference type="EMBL" id="ABM02159.1"/>
    </source>
</evidence>
<feature type="chain" id="PRO_5002636994" evidence="3">
    <location>
        <begin position="21"/>
        <end position="637"/>
    </location>
</feature>
<dbReference type="Proteomes" id="UP000000639">
    <property type="component" value="Chromosome"/>
</dbReference>
<dbReference type="GO" id="GO:0004553">
    <property type="term" value="F:hydrolase activity, hydrolyzing O-glycosyl compounds"/>
    <property type="evidence" value="ECO:0007669"/>
    <property type="project" value="InterPro"/>
</dbReference>
<dbReference type="Gene3D" id="1.10.1240.20">
    <property type="entry name" value="Lytic transglycosylase, superhelical linker domain"/>
    <property type="match status" value="1"/>
</dbReference>
<evidence type="ECO:0000259" key="4">
    <source>
        <dbReference type="Pfam" id="PF01464"/>
    </source>
</evidence>
<dbReference type="SUPFAM" id="SSF53955">
    <property type="entry name" value="Lysozyme-like"/>
    <property type="match status" value="1"/>
</dbReference>
<accession>A1SRP4</accession>
<dbReference type="InterPro" id="IPR023346">
    <property type="entry name" value="Lysozyme-like_dom_sf"/>
</dbReference>
<evidence type="ECO:0000259" key="5">
    <source>
        <dbReference type="Pfam" id="PF14718"/>
    </source>
</evidence>
<dbReference type="PANTHER" id="PTHR37423:SF5">
    <property type="entry name" value="SOLUBLE LYTIC MUREIN TRANSGLYCOSYLASE"/>
    <property type="match status" value="1"/>
</dbReference>
<dbReference type="InterPro" id="IPR008258">
    <property type="entry name" value="Transglycosylase_SLT_dom_1"/>
</dbReference>
<dbReference type="Pfam" id="PF14718">
    <property type="entry name" value="SLT_L"/>
    <property type="match status" value="1"/>
</dbReference>
<dbReference type="CAZy" id="GH23">
    <property type="family name" value="Glycoside Hydrolase Family 23"/>
</dbReference>
<keyword evidence="2 3" id="KW-0732">Signal</keyword>
<dbReference type="Pfam" id="PF01464">
    <property type="entry name" value="SLT"/>
    <property type="match status" value="1"/>
</dbReference>
<evidence type="ECO:0000256" key="2">
    <source>
        <dbReference type="ARBA" id="ARBA00022729"/>
    </source>
</evidence>
<name>A1SRP4_PSYIN</name>
<dbReference type="InterPro" id="IPR012289">
    <property type="entry name" value="Lytic_TGlycosylase_superhlx_L"/>
</dbReference>
<keyword evidence="7" id="KW-1185">Reference proteome</keyword>
<feature type="domain" description="Lytic transglycosylase superhelical linker" evidence="5">
    <location>
        <begin position="399"/>
        <end position="464"/>
    </location>
</feature>
<comment type="similarity">
    <text evidence="1">Belongs to the transglycosylase Slt family.</text>
</comment>
<dbReference type="SUPFAM" id="SSF48435">
    <property type="entry name" value="Bacterial muramidases"/>
    <property type="match status" value="1"/>
</dbReference>
<feature type="signal peptide" evidence="3">
    <location>
        <begin position="1"/>
        <end position="20"/>
    </location>
</feature>
<feature type="domain" description="Transglycosylase SLT" evidence="4">
    <location>
        <begin position="476"/>
        <end position="587"/>
    </location>
</feature>
<protein>
    <submittedName>
        <fullName evidence="6">Lytic transglycosylase, catalytic</fullName>
    </submittedName>
</protein>
<dbReference type="EMBL" id="CP000510">
    <property type="protein sequence ID" value="ABM02159.1"/>
    <property type="molecule type" value="Genomic_DNA"/>
</dbReference>
<dbReference type="RefSeq" id="WP_011768718.1">
    <property type="nucleotide sequence ID" value="NC_008709.1"/>
</dbReference>
<dbReference type="Gene3D" id="1.10.530.10">
    <property type="match status" value="1"/>
</dbReference>
<dbReference type="PANTHER" id="PTHR37423">
    <property type="entry name" value="SOLUBLE LYTIC MUREIN TRANSGLYCOSYLASE-RELATED"/>
    <property type="match status" value="1"/>
</dbReference>
<reference evidence="6 7" key="1">
    <citation type="submission" date="2007-01" db="EMBL/GenBank/DDBJ databases">
        <title>Complete sequence of Psychromonas ingrahamii 37.</title>
        <authorList>
            <consortium name="US DOE Joint Genome Institute"/>
            <person name="Copeland A."/>
            <person name="Lucas S."/>
            <person name="Lapidus A."/>
            <person name="Barry K."/>
            <person name="Detter J.C."/>
            <person name="Glavina del Rio T."/>
            <person name="Hammon N."/>
            <person name="Israni S."/>
            <person name="Dalin E."/>
            <person name="Tice H."/>
            <person name="Pitluck S."/>
            <person name="Thompson L.S."/>
            <person name="Brettin T."/>
            <person name="Bruce D."/>
            <person name="Han C."/>
            <person name="Tapia R."/>
            <person name="Schmutz J."/>
            <person name="Larimer F."/>
            <person name="Land M."/>
            <person name="Hauser L."/>
            <person name="Kyrpides N."/>
            <person name="Ivanova N."/>
            <person name="Staley J."/>
            <person name="Richardson P."/>
        </authorList>
    </citation>
    <scope>NUCLEOTIDE SEQUENCE [LARGE SCALE GENOMIC DNA]</scope>
    <source>
        <strain evidence="6 7">37</strain>
    </source>
</reference>
<sequence>MNKFLLLCCGFFSLTSFVAADDLDKQRELYSQAVVLQAQGEWEQAQKTAALIAEYPLTYLLEFETIKAHFATNNAAAVHAFINNNPNRSLSLDLERDYLRFLARNYAWKEFLDFYPQLPNSEDLKCNYFQAKINQGKTEEIWPEFKKTWLTGSSLPPACDNVIAVYRDNNTLSEKLVWQRFSLAYQNNSPALMRYLTTWMKGDNRVLATQLYALYKKPESLLNSELFQSRTQASFLFLQMSIKRLARVDLNSAMDLFNRYEKKIPFTASESQTLKKYFALRTLLYEVESQLPWLDKELVSLDDDGLFELRIRYAIKLDNWKDIEYWLNVLPERLQEKDKWIYWQARVLENKKQQKQADKLYLKIAGQRRYYSFLAAQKLGLDYQLNAKLVSEKSDSLKMKKADLAYIGELAYQKHNALLKREWYALLNNNDKNTQLQLGLYAYQKGWAHLSVMASINSKSWDALNIRFPKVKSGLFANTANQYQLEPTYIYALTRRESAFDEYAQSRVGASGYMQLMPATAKETAQMIGMKDYKNQAQLNDGAINVQLGTAYFDMLLKRYSGNRILATAAYNAGPHRVDSWKGKAGQSLEMDSWIETIPYKETRNYVKNVLAYNVIYQHILDQSREFFNKTELNTRY</sequence>
<dbReference type="CDD" id="cd13401">
    <property type="entry name" value="Slt70-like"/>
    <property type="match status" value="1"/>
</dbReference>
<evidence type="ECO:0000256" key="3">
    <source>
        <dbReference type="SAM" id="SignalP"/>
    </source>
</evidence>
<dbReference type="AlphaFoldDB" id="A1SRP4"/>
<dbReference type="InterPro" id="IPR037061">
    <property type="entry name" value="Lytic_TGlycoase_superhlx_L_sf"/>
</dbReference>